<dbReference type="PROSITE" id="PS50118">
    <property type="entry name" value="HMG_BOX_2"/>
    <property type="match status" value="1"/>
</dbReference>
<evidence type="ECO:0000256" key="3">
    <source>
        <dbReference type="PROSITE-ProRule" id="PRU00267"/>
    </source>
</evidence>
<keyword evidence="2" id="KW-0804">Transcription</keyword>
<feature type="DNA-binding region" description="HMG box" evidence="3">
    <location>
        <begin position="52"/>
        <end position="118"/>
    </location>
</feature>
<dbReference type="Pfam" id="PF00505">
    <property type="entry name" value="HMG_box"/>
    <property type="match status" value="1"/>
</dbReference>
<dbReference type="InterPro" id="IPR050140">
    <property type="entry name" value="SRY-related_HMG-box_TF-like"/>
</dbReference>
<dbReference type="PANTHER" id="PTHR10270">
    <property type="entry name" value="SOX TRANSCRIPTION FACTOR"/>
    <property type="match status" value="1"/>
</dbReference>
<dbReference type="SMART" id="SM00398">
    <property type="entry name" value="HMG"/>
    <property type="match status" value="1"/>
</dbReference>
<feature type="region of interest" description="Disordered" evidence="4">
    <location>
        <begin position="117"/>
        <end position="159"/>
    </location>
</feature>
<evidence type="ECO:0000313" key="6">
    <source>
        <dbReference type="EMBL" id="GAT55636.1"/>
    </source>
</evidence>
<evidence type="ECO:0000256" key="4">
    <source>
        <dbReference type="SAM" id="MobiDB-lite"/>
    </source>
</evidence>
<proteinExistence type="predicted"/>
<name>A0ABQ0LX35_MYCCL</name>
<organism evidence="6 7">
    <name type="scientific">Mycena chlorophos</name>
    <name type="common">Agaric fungus</name>
    <name type="synonym">Agaricus chlorophos</name>
    <dbReference type="NCBI Taxonomy" id="658473"/>
    <lineage>
        <taxon>Eukaryota</taxon>
        <taxon>Fungi</taxon>
        <taxon>Dikarya</taxon>
        <taxon>Basidiomycota</taxon>
        <taxon>Agaricomycotina</taxon>
        <taxon>Agaricomycetes</taxon>
        <taxon>Agaricomycetidae</taxon>
        <taxon>Agaricales</taxon>
        <taxon>Marasmiineae</taxon>
        <taxon>Mycenaceae</taxon>
        <taxon>Mycena</taxon>
    </lineage>
</organism>
<feature type="compositionally biased region" description="Basic residues" evidence="4">
    <location>
        <begin position="130"/>
        <end position="139"/>
    </location>
</feature>
<feature type="domain" description="HMG box" evidence="5">
    <location>
        <begin position="52"/>
        <end position="118"/>
    </location>
</feature>
<feature type="region of interest" description="Disordered" evidence="4">
    <location>
        <begin position="1"/>
        <end position="52"/>
    </location>
</feature>
<dbReference type="EMBL" id="DF849053">
    <property type="protein sequence ID" value="GAT55636.1"/>
    <property type="molecule type" value="Genomic_DNA"/>
</dbReference>
<gene>
    <name evidence="6" type="ORF">MCHLO_12379</name>
</gene>
<dbReference type="InterPro" id="IPR009071">
    <property type="entry name" value="HMG_box_dom"/>
</dbReference>
<dbReference type="Gene3D" id="1.10.30.10">
    <property type="entry name" value="High mobility group box domain"/>
    <property type="match status" value="1"/>
</dbReference>
<evidence type="ECO:0000259" key="5">
    <source>
        <dbReference type="PROSITE" id="PS50118"/>
    </source>
</evidence>
<evidence type="ECO:0000313" key="7">
    <source>
        <dbReference type="Proteomes" id="UP000815677"/>
    </source>
</evidence>
<evidence type="ECO:0000256" key="1">
    <source>
        <dbReference type="ARBA" id="ARBA00023125"/>
    </source>
</evidence>
<dbReference type="Proteomes" id="UP000815677">
    <property type="component" value="Unassembled WGS sequence"/>
</dbReference>
<accession>A0ABQ0LX35</accession>
<dbReference type="InterPro" id="IPR036910">
    <property type="entry name" value="HMG_box_dom_sf"/>
</dbReference>
<protein>
    <recommendedName>
        <fullName evidence="5">HMG box domain-containing protein</fullName>
    </recommendedName>
</protein>
<keyword evidence="3" id="KW-0539">Nucleus</keyword>
<dbReference type="PANTHER" id="PTHR10270:SF161">
    <property type="entry name" value="SEX-DETERMINING REGION Y PROTEIN"/>
    <property type="match status" value="1"/>
</dbReference>
<dbReference type="CDD" id="cd01389">
    <property type="entry name" value="HMG-box_ROX1-like"/>
    <property type="match status" value="1"/>
</dbReference>
<sequence>MISHDVPSNSIVDSLSHCPPTNMPADRTRTRTRAPTQRGITAKPTDPSQAHIPRPANAFIIYRAERSKAQRVPGSKQGDASQSIATQWKAEPREVRAVYEAKAAEAKRVHEEMYPGYKYQPRRPGEKKVPRVRQPRRRVVAVDEPTSSADATDPGADTKTNFPIIPAAGGSAESVATTNNFWAGGDPPSDYNTNAGFDVSLLDAGHTYTLPPFVPPTPEELLAAPNTEFGLDVSSTNPLDDADFSYVASPEQAGLFDASMFGDEPFGRLENSGLDFLNHDWFSYADLGF</sequence>
<evidence type="ECO:0000256" key="2">
    <source>
        <dbReference type="ARBA" id="ARBA00023163"/>
    </source>
</evidence>
<reference evidence="6" key="1">
    <citation type="submission" date="2014-09" db="EMBL/GenBank/DDBJ databases">
        <title>Genome sequence of the luminous mushroom Mycena chlorophos for searching fungal bioluminescence genes.</title>
        <authorList>
            <person name="Tanaka Y."/>
            <person name="Kasuga D."/>
            <person name="Oba Y."/>
            <person name="Hase S."/>
            <person name="Sato K."/>
            <person name="Oba Y."/>
            <person name="Sakakibara Y."/>
        </authorList>
    </citation>
    <scope>NUCLEOTIDE SEQUENCE</scope>
</reference>
<keyword evidence="1 3" id="KW-0238">DNA-binding</keyword>
<keyword evidence="7" id="KW-1185">Reference proteome</keyword>
<feature type="compositionally biased region" description="Polar residues" evidence="4">
    <location>
        <begin position="1"/>
        <end position="13"/>
    </location>
</feature>
<dbReference type="SUPFAM" id="SSF47095">
    <property type="entry name" value="HMG-box"/>
    <property type="match status" value="1"/>
</dbReference>